<gene>
    <name evidence="2" type="ORF">NZK81_07770</name>
</gene>
<feature type="signal peptide" evidence="1">
    <location>
        <begin position="1"/>
        <end position="25"/>
    </location>
</feature>
<evidence type="ECO:0000256" key="1">
    <source>
        <dbReference type="SAM" id="SignalP"/>
    </source>
</evidence>
<comment type="caution">
    <text evidence="2">The sequence shown here is derived from an EMBL/GenBank/DDBJ whole genome shotgun (WGS) entry which is preliminary data.</text>
</comment>
<dbReference type="Proteomes" id="UP001165583">
    <property type="component" value="Unassembled WGS sequence"/>
</dbReference>
<feature type="chain" id="PRO_5046546749" evidence="1">
    <location>
        <begin position="26"/>
        <end position="209"/>
    </location>
</feature>
<sequence>MMKLRIARAGLALTLLAMAGAPAFADASSEPEAKAESASKPSFVAADFDVPTLVEAEGFKIVPLGPDLARIDFDAYMSSIEHLQKTFSRSPSWPHEGISDADAMLDMQTEQARFSKRTSFAYAVLTPDGLRERGCVYVYPSTVDGYDAVVRMWVTKAEYDAGFEAALYNWVTEWIEADWPFENVAYPGRSVDWQTWDALVAQNKARDAQ</sequence>
<proteinExistence type="predicted"/>
<protein>
    <submittedName>
        <fullName evidence="2">Twin-arginine translocation pathway signal protein</fullName>
    </submittedName>
</protein>
<name>A0ABT2I3S2_9SPHN</name>
<organism evidence="2 3">
    <name type="scientific">Novosphingobium mangrovi</name>
    <name type="common">ex Huang et al. 2023</name>
    <dbReference type="NCBI Taxonomy" id="2976432"/>
    <lineage>
        <taxon>Bacteria</taxon>
        <taxon>Pseudomonadati</taxon>
        <taxon>Pseudomonadota</taxon>
        <taxon>Alphaproteobacteria</taxon>
        <taxon>Sphingomonadales</taxon>
        <taxon>Sphingomonadaceae</taxon>
        <taxon>Novosphingobium</taxon>
    </lineage>
</organism>
<accession>A0ABT2I3S2</accession>
<reference evidence="2" key="1">
    <citation type="submission" date="2022-09" db="EMBL/GenBank/DDBJ databases">
        <title>Novosphingobium sp. Nov., a polycyclic aromatic hydrocarbon-degrading bacterium isolated form mangrove sediments in HongKong.</title>
        <authorList>
            <person name="Hu Z."/>
        </authorList>
    </citation>
    <scope>NUCLEOTIDE SEQUENCE</scope>
    <source>
        <strain evidence="2">HK4-1</strain>
    </source>
</reference>
<evidence type="ECO:0000313" key="2">
    <source>
        <dbReference type="EMBL" id="MCT2399443.1"/>
    </source>
</evidence>
<dbReference type="EMBL" id="JANZXA010000004">
    <property type="protein sequence ID" value="MCT2399443.1"/>
    <property type="molecule type" value="Genomic_DNA"/>
</dbReference>
<keyword evidence="3" id="KW-1185">Reference proteome</keyword>
<keyword evidence="1" id="KW-0732">Signal</keyword>
<evidence type="ECO:0000313" key="3">
    <source>
        <dbReference type="Proteomes" id="UP001165583"/>
    </source>
</evidence>